<organism evidence="1">
    <name type="scientific">marine metagenome</name>
    <dbReference type="NCBI Taxonomy" id="408172"/>
    <lineage>
        <taxon>unclassified sequences</taxon>
        <taxon>metagenomes</taxon>
        <taxon>ecological metagenomes</taxon>
    </lineage>
</organism>
<dbReference type="PROSITE" id="PS51318">
    <property type="entry name" value="TAT"/>
    <property type="match status" value="1"/>
</dbReference>
<dbReference type="InterPro" id="IPR006311">
    <property type="entry name" value="TAT_signal"/>
</dbReference>
<name>A0A382A196_9ZZZZ</name>
<dbReference type="InterPro" id="IPR019546">
    <property type="entry name" value="TAT_signal_bac_arc"/>
</dbReference>
<sequence>MKHQSYCDGILRRDFLKVGALAGAGLSLSDYLSLATASPIAG</sequence>
<protein>
    <submittedName>
        <fullName evidence="1">Uncharacterized protein</fullName>
    </submittedName>
</protein>
<evidence type="ECO:0000313" key="1">
    <source>
        <dbReference type="EMBL" id="SVA95280.1"/>
    </source>
</evidence>
<proteinExistence type="predicted"/>
<dbReference type="EMBL" id="UINC01023499">
    <property type="protein sequence ID" value="SVA95280.1"/>
    <property type="molecule type" value="Genomic_DNA"/>
</dbReference>
<gene>
    <name evidence="1" type="ORF">METZ01_LOCUS148134</name>
</gene>
<dbReference type="NCBIfam" id="TIGR01409">
    <property type="entry name" value="TAT_signal_seq"/>
    <property type="match status" value="1"/>
</dbReference>
<reference evidence="1" key="1">
    <citation type="submission" date="2018-05" db="EMBL/GenBank/DDBJ databases">
        <authorList>
            <person name="Lanie J.A."/>
            <person name="Ng W.-L."/>
            <person name="Kazmierczak K.M."/>
            <person name="Andrzejewski T.M."/>
            <person name="Davidsen T.M."/>
            <person name="Wayne K.J."/>
            <person name="Tettelin H."/>
            <person name="Glass J.I."/>
            <person name="Rusch D."/>
            <person name="Podicherti R."/>
            <person name="Tsui H.-C.T."/>
            <person name="Winkler M.E."/>
        </authorList>
    </citation>
    <scope>NUCLEOTIDE SEQUENCE</scope>
</reference>
<feature type="non-terminal residue" evidence="1">
    <location>
        <position position="42"/>
    </location>
</feature>
<accession>A0A382A196</accession>
<dbReference type="AlphaFoldDB" id="A0A382A196"/>